<reference evidence="2" key="1">
    <citation type="submission" date="2023-03" db="EMBL/GenBank/DDBJ databases">
        <title>Massive genome expansion in bonnet fungi (Mycena s.s.) driven by repeated elements and novel gene families across ecological guilds.</title>
        <authorList>
            <consortium name="Lawrence Berkeley National Laboratory"/>
            <person name="Harder C.B."/>
            <person name="Miyauchi S."/>
            <person name="Viragh M."/>
            <person name="Kuo A."/>
            <person name="Thoen E."/>
            <person name="Andreopoulos B."/>
            <person name="Lu D."/>
            <person name="Skrede I."/>
            <person name="Drula E."/>
            <person name="Henrissat B."/>
            <person name="Morin E."/>
            <person name="Kohler A."/>
            <person name="Barry K."/>
            <person name="LaButti K."/>
            <person name="Morin E."/>
            <person name="Salamov A."/>
            <person name="Lipzen A."/>
            <person name="Mereny Z."/>
            <person name="Hegedus B."/>
            <person name="Baldrian P."/>
            <person name="Stursova M."/>
            <person name="Weitz H."/>
            <person name="Taylor A."/>
            <person name="Grigoriev I.V."/>
            <person name="Nagy L.G."/>
            <person name="Martin F."/>
            <person name="Kauserud H."/>
        </authorList>
    </citation>
    <scope>NUCLEOTIDE SEQUENCE</scope>
    <source>
        <strain evidence="2">9144</strain>
    </source>
</reference>
<evidence type="ECO:0000313" key="2">
    <source>
        <dbReference type="EMBL" id="KAJ7225533.1"/>
    </source>
</evidence>
<sequence length="404" mass="43921">MNRRIPAPEVAPHWSFVIFAFTLVSFVTESQLTQYLQTTLGYRQPFFIFYLVHSSFAIIFPLHLLYLAATTKYSAIALCNGLTIALTDHLTPRHQISRATPLRFPTWRFLWLVFALTVGITYPALLWFCAISLASVGDVTAIWNSNAFLVYLITFRCKWEPRKFFAVSLATVGVLIVVYGGSTSTNADAAPIEKRSSLKPSAPLVGDLLTLVAALGYALYQVLYKKHAALPSDPELMAAAYEQLSAGEDSPYIQYDPPTVAPEPDNAVNPPPFGLHPSLLTSAIGFCTASVLWVFIPVLHYMGVELFVLPNSFTVVLTIVGIALSGVVYNAGFMVLLGVWGPIITSVGNLLTIVLVFISDIMFGAGVEAVTLGGVVGCGIIVAAFGVLAYDMLEKRAPTRSIND</sequence>
<dbReference type="PANTHER" id="PTHR19346">
    <property type="entry name" value="SUGAR PHOSPHATE TRANSPORTER DOMAIN-CONTAINING PROTEIN"/>
    <property type="match status" value="1"/>
</dbReference>
<keyword evidence="1" id="KW-0812">Transmembrane</keyword>
<feature type="transmembrane region" description="Helical" evidence="1">
    <location>
        <begin position="12"/>
        <end position="28"/>
    </location>
</feature>
<evidence type="ECO:0000313" key="3">
    <source>
        <dbReference type="Proteomes" id="UP001219525"/>
    </source>
</evidence>
<name>A0AAD6YPB5_9AGAR</name>
<keyword evidence="1" id="KW-1133">Transmembrane helix</keyword>
<feature type="transmembrane region" description="Helical" evidence="1">
    <location>
        <begin position="164"/>
        <end position="182"/>
    </location>
</feature>
<feature type="transmembrane region" description="Helical" evidence="1">
    <location>
        <begin position="202"/>
        <end position="220"/>
    </location>
</feature>
<feature type="transmembrane region" description="Helical" evidence="1">
    <location>
        <begin position="279"/>
        <end position="302"/>
    </location>
</feature>
<evidence type="ECO:0000256" key="1">
    <source>
        <dbReference type="SAM" id="Phobius"/>
    </source>
</evidence>
<dbReference type="PANTHER" id="PTHR19346:SF4">
    <property type="entry name" value="SUGAR PHOSPHATE TRANSPORTER DOMAIN-CONTAINING PROTEIN"/>
    <property type="match status" value="1"/>
</dbReference>
<feature type="transmembrane region" description="Helical" evidence="1">
    <location>
        <begin position="140"/>
        <end position="157"/>
    </location>
</feature>
<dbReference type="Proteomes" id="UP001219525">
    <property type="component" value="Unassembled WGS sequence"/>
</dbReference>
<feature type="transmembrane region" description="Helical" evidence="1">
    <location>
        <begin position="370"/>
        <end position="390"/>
    </location>
</feature>
<evidence type="ECO:0008006" key="4">
    <source>
        <dbReference type="Google" id="ProtNLM"/>
    </source>
</evidence>
<feature type="transmembrane region" description="Helical" evidence="1">
    <location>
        <begin position="336"/>
        <end position="358"/>
    </location>
</feature>
<feature type="transmembrane region" description="Helical" evidence="1">
    <location>
        <begin position="48"/>
        <end position="68"/>
    </location>
</feature>
<dbReference type="AlphaFoldDB" id="A0AAD6YPB5"/>
<dbReference type="InterPro" id="IPR026505">
    <property type="entry name" value="Solute_c_fam_35_mem_F3/F4"/>
</dbReference>
<keyword evidence="1" id="KW-0472">Membrane</keyword>
<feature type="transmembrane region" description="Helical" evidence="1">
    <location>
        <begin position="308"/>
        <end position="329"/>
    </location>
</feature>
<accession>A0AAD6YPB5</accession>
<gene>
    <name evidence="2" type="ORF">GGX14DRAFT_420982</name>
</gene>
<protein>
    <recommendedName>
        <fullName evidence="4">EamA domain-containing protein</fullName>
    </recommendedName>
</protein>
<dbReference type="EMBL" id="JARJCW010000004">
    <property type="protein sequence ID" value="KAJ7225533.1"/>
    <property type="molecule type" value="Genomic_DNA"/>
</dbReference>
<organism evidence="2 3">
    <name type="scientific">Mycena pura</name>
    <dbReference type="NCBI Taxonomy" id="153505"/>
    <lineage>
        <taxon>Eukaryota</taxon>
        <taxon>Fungi</taxon>
        <taxon>Dikarya</taxon>
        <taxon>Basidiomycota</taxon>
        <taxon>Agaricomycotina</taxon>
        <taxon>Agaricomycetes</taxon>
        <taxon>Agaricomycetidae</taxon>
        <taxon>Agaricales</taxon>
        <taxon>Marasmiineae</taxon>
        <taxon>Mycenaceae</taxon>
        <taxon>Mycena</taxon>
    </lineage>
</organism>
<keyword evidence="3" id="KW-1185">Reference proteome</keyword>
<proteinExistence type="predicted"/>
<feature type="transmembrane region" description="Helical" evidence="1">
    <location>
        <begin position="109"/>
        <end position="134"/>
    </location>
</feature>
<comment type="caution">
    <text evidence="2">The sequence shown here is derived from an EMBL/GenBank/DDBJ whole genome shotgun (WGS) entry which is preliminary data.</text>
</comment>